<gene>
    <name evidence="7" type="ORF">FHS49_003769</name>
</gene>
<evidence type="ECO:0000256" key="3">
    <source>
        <dbReference type="ARBA" id="ARBA00022827"/>
    </source>
</evidence>
<dbReference type="SUPFAM" id="SSF51905">
    <property type="entry name" value="FAD/NAD(P)-binding domain"/>
    <property type="match status" value="1"/>
</dbReference>
<keyword evidence="5" id="KW-0503">Monooxygenase</keyword>
<evidence type="ECO:0000256" key="1">
    <source>
        <dbReference type="ARBA" id="ARBA00001974"/>
    </source>
</evidence>
<dbReference type="GO" id="GO:0071949">
    <property type="term" value="F:FAD binding"/>
    <property type="evidence" value="ECO:0007669"/>
    <property type="project" value="InterPro"/>
</dbReference>
<sequence>MKNAHILVCGGGIGGLTAALALLRHGFEVEVFEAAPVLGDVGAGVTLAPNAMLGMQYLGLGDAVTAQSIEPVRQSVRHWQDGRTLLTLERGTKMRDDYGAPYVYAHRADFHAILVDAVKQAGGRIHLDAAVRTVLSDDSSATVELADGRRFSGDLVVGADGLKSVVRQLFEAEPAHFTGHIAFRSLVPADGALAEYAALPGNFIGPARMVVFYPLREASLLNLVFFGRQAGWEQDGWTIPAKRSELEHIFEGWCEPVQQMIAHVDEDRLFKWAINARTPLKTWSIGSRITLLGDAAHAMTPFLGQGASSAIEDAIVLARVLSASADMGEALTRYEAARLERASMIQLESNANADRMQGEDAEMFGMKKLRNEETLGLFAYDCGTVPV</sequence>
<keyword evidence="2" id="KW-0285">Flavoprotein</keyword>
<evidence type="ECO:0000256" key="5">
    <source>
        <dbReference type="ARBA" id="ARBA00023033"/>
    </source>
</evidence>
<dbReference type="PANTHER" id="PTHR13789">
    <property type="entry name" value="MONOOXYGENASE"/>
    <property type="match status" value="1"/>
</dbReference>
<dbReference type="GO" id="GO:0018658">
    <property type="term" value="F:salicylate 1-monooxygenase activity"/>
    <property type="evidence" value="ECO:0007669"/>
    <property type="project" value="UniProtKB-EC"/>
</dbReference>
<dbReference type="PRINTS" id="PR00420">
    <property type="entry name" value="RNGMNOXGNASE"/>
</dbReference>
<keyword evidence="8" id="KW-1185">Reference proteome</keyword>
<dbReference type="SUPFAM" id="SSF54373">
    <property type="entry name" value="FAD-linked reductases, C-terminal domain"/>
    <property type="match status" value="1"/>
</dbReference>
<evidence type="ECO:0000259" key="6">
    <source>
        <dbReference type="Pfam" id="PF01494"/>
    </source>
</evidence>
<comment type="cofactor">
    <cofactor evidence="1">
        <name>FAD</name>
        <dbReference type="ChEBI" id="CHEBI:57692"/>
    </cofactor>
</comment>
<comment type="caution">
    <text evidence="7">The sequence shown here is derived from an EMBL/GenBank/DDBJ whole genome shotgun (WGS) entry which is preliminary data.</text>
</comment>
<keyword evidence="3" id="KW-0274">FAD</keyword>
<dbReference type="Gene3D" id="3.50.50.60">
    <property type="entry name" value="FAD/NAD(P)-binding domain"/>
    <property type="match status" value="1"/>
</dbReference>
<organism evidence="7 8">
    <name type="scientific">Sphingobium boeckii</name>
    <dbReference type="NCBI Taxonomy" id="1082345"/>
    <lineage>
        <taxon>Bacteria</taxon>
        <taxon>Pseudomonadati</taxon>
        <taxon>Pseudomonadota</taxon>
        <taxon>Alphaproteobacteria</taxon>
        <taxon>Sphingomonadales</taxon>
        <taxon>Sphingomonadaceae</taxon>
        <taxon>Sphingobium</taxon>
    </lineage>
</organism>
<feature type="domain" description="FAD-binding" evidence="6">
    <location>
        <begin position="5"/>
        <end position="343"/>
    </location>
</feature>
<proteinExistence type="predicted"/>
<evidence type="ECO:0000256" key="4">
    <source>
        <dbReference type="ARBA" id="ARBA00023002"/>
    </source>
</evidence>
<dbReference type="AlphaFoldDB" id="A0A7W9EFX4"/>
<evidence type="ECO:0000313" key="7">
    <source>
        <dbReference type="EMBL" id="MBB5687723.1"/>
    </source>
</evidence>
<reference evidence="7 8" key="1">
    <citation type="submission" date="2020-08" db="EMBL/GenBank/DDBJ databases">
        <title>Genomic Encyclopedia of Type Strains, Phase IV (KMG-IV): sequencing the most valuable type-strain genomes for metagenomic binning, comparative biology and taxonomic classification.</title>
        <authorList>
            <person name="Goeker M."/>
        </authorList>
    </citation>
    <scope>NUCLEOTIDE SEQUENCE [LARGE SCALE GENOMIC DNA]</scope>
    <source>
        <strain evidence="7 8">DSM 25079</strain>
    </source>
</reference>
<keyword evidence="4 7" id="KW-0560">Oxidoreductase</keyword>
<evidence type="ECO:0000256" key="2">
    <source>
        <dbReference type="ARBA" id="ARBA00022630"/>
    </source>
</evidence>
<dbReference type="RefSeq" id="WP_184021896.1">
    <property type="nucleotide sequence ID" value="NZ_JACIJC010000008.1"/>
</dbReference>
<dbReference type="Pfam" id="PF01494">
    <property type="entry name" value="FAD_binding_3"/>
    <property type="match status" value="1"/>
</dbReference>
<name>A0A7W9EFX4_9SPHN</name>
<dbReference type="InterPro" id="IPR036188">
    <property type="entry name" value="FAD/NAD-bd_sf"/>
</dbReference>
<dbReference type="EC" id="1.14.13.1" evidence="7"/>
<accession>A0A7W9EFX4</accession>
<dbReference type="EMBL" id="JACIJC010000008">
    <property type="protein sequence ID" value="MBB5687723.1"/>
    <property type="molecule type" value="Genomic_DNA"/>
</dbReference>
<evidence type="ECO:0000313" key="8">
    <source>
        <dbReference type="Proteomes" id="UP000549617"/>
    </source>
</evidence>
<dbReference type="Proteomes" id="UP000549617">
    <property type="component" value="Unassembled WGS sequence"/>
</dbReference>
<dbReference type="InterPro" id="IPR002938">
    <property type="entry name" value="FAD-bd"/>
</dbReference>
<protein>
    <submittedName>
        <fullName evidence="7">Salicylate hydroxylase</fullName>
        <ecNumber evidence="7">1.14.13.1</ecNumber>
    </submittedName>
</protein>
<dbReference type="InterPro" id="IPR050493">
    <property type="entry name" value="FAD-dep_Monooxygenase_BioMet"/>
</dbReference>
<dbReference type="PANTHER" id="PTHR13789:SF318">
    <property type="entry name" value="GERANYLGERANYL DIPHOSPHATE REDUCTASE"/>
    <property type="match status" value="1"/>
</dbReference>